<reference evidence="1 2" key="1">
    <citation type="submission" date="2024-01" db="EMBL/GenBank/DDBJ databases">
        <title>Comparative genomics of Cryptococcus and Kwoniella reveals pathogenesis evolution and contrasting modes of karyotype evolution via chromosome fusion or intercentromeric recombination.</title>
        <authorList>
            <person name="Coelho M.A."/>
            <person name="David-Palma M."/>
            <person name="Shea T."/>
            <person name="Bowers K."/>
            <person name="McGinley-Smith S."/>
            <person name="Mohammad A.W."/>
            <person name="Gnirke A."/>
            <person name="Yurkov A.M."/>
            <person name="Nowrousian M."/>
            <person name="Sun S."/>
            <person name="Cuomo C.A."/>
            <person name="Heitman J."/>
        </authorList>
    </citation>
    <scope>NUCLEOTIDE SEQUENCE [LARGE SCALE GENOMIC DNA]</scope>
    <source>
        <strain evidence="1 2">7685027</strain>
    </source>
</reference>
<evidence type="ECO:0000313" key="2">
    <source>
        <dbReference type="Proteomes" id="UP001432216"/>
    </source>
</evidence>
<protein>
    <submittedName>
        <fullName evidence="1">Uncharacterized protein</fullName>
    </submittedName>
</protein>
<dbReference type="EMBL" id="CP143807">
    <property type="protein sequence ID" value="WVO20183.1"/>
    <property type="molecule type" value="Genomic_DNA"/>
</dbReference>
<keyword evidence="2" id="KW-1185">Reference proteome</keyword>
<dbReference type="RefSeq" id="XP_064719423.1">
    <property type="nucleotide sequence ID" value="XM_064863351.1"/>
</dbReference>
<proteinExistence type="predicted"/>
<dbReference type="Proteomes" id="UP001432216">
    <property type="component" value="Chromosome 2"/>
</dbReference>
<dbReference type="GeneID" id="89988251"/>
<name>A0ABZ2ANT2_9TREE</name>
<accession>A0ABZ2ANT2</accession>
<organism evidence="1 2">
    <name type="scientific">Cryptococcus decagattii</name>
    <dbReference type="NCBI Taxonomy" id="1859122"/>
    <lineage>
        <taxon>Eukaryota</taxon>
        <taxon>Fungi</taxon>
        <taxon>Dikarya</taxon>
        <taxon>Basidiomycota</taxon>
        <taxon>Agaricomycotina</taxon>
        <taxon>Tremellomycetes</taxon>
        <taxon>Tremellales</taxon>
        <taxon>Cryptococcaceae</taxon>
        <taxon>Cryptococcus</taxon>
        <taxon>Cryptococcus gattii species complex</taxon>
    </lineage>
</organism>
<sequence>MGVASSSSRSSNYIYPAIQSSYPPTRVYRIEVYTICRLVKQLTEDERKPRGVRVIIKTNPVPASRPFISIDIPYPPSVYQQNPSELRLRPMLLCTKTSTTSLGRSMPKSNNKGQVIINRPQPQKIGLSGLEKVKYIPTSRINTLHFDKGYDIKDIVTAIDATINEVGSPTLMKYTVTGSEGTTAPSVVSTPVRLIRRPFTTKSSLILPQSGTSNRIDTASLASTPPEIVTGTSSGPIGSFPMNIKAEVFPATITISSRSTLTSKANSNSIMETTISEPSTVISTPEAHMLDEAQIASTLSDSILNTPFGSLNFPVPTVANRDVSGTFYTKICDHLVVDCCEGLASQRNRQHAELYYPHPKVMSSMRTYLKPATLKKADNVFTPEKIETPAPNTVLPLTIIKSCRPSEMTASKLPEIYAPFATRDMCVNFTTPLNARKVHPMTLNTPSLVPISISRRPIGGTPSFAILPIEPTTLSPNMNRRFPGSRLPMI</sequence>
<evidence type="ECO:0000313" key="1">
    <source>
        <dbReference type="EMBL" id="WVO20183.1"/>
    </source>
</evidence>
<gene>
    <name evidence="1" type="ORF">IAS62_001476</name>
</gene>